<keyword evidence="7" id="KW-1185">Reference proteome</keyword>
<reference evidence="7" key="1">
    <citation type="submission" date="2016-10" db="EMBL/GenBank/DDBJ databases">
        <authorList>
            <person name="Varghese N."/>
            <person name="Submissions S."/>
        </authorList>
    </citation>
    <scope>NUCLEOTIDE SEQUENCE [LARGE SCALE GENOMIC DNA]</scope>
    <source>
        <strain evidence="7">DSM 44544</strain>
    </source>
</reference>
<evidence type="ECO:0000313" key="6">
    <source>
        <dbReference type="EMBL" id="SED07355.1"/>
    </source>
</evidence>
<evidence type="ECO:0000259" key="3">
    <source>
        <dbReference type="Pfam" id="PF20148"/>
    </source>
</evidence>
<dbReference type="NCBIfam" id="TIGR01643">
    <property type="entry name" value="YD_repeat_2x"/>
    <property type="match status" value="4"/>
</dbReference>
<dbReference type="SUPFAM" id="SSF53955">
    <property type="entry name" value="Lysozyme-like"/>
    <property type="match status" value="1"/>
</dbReference>
<dbReference type="InterPro" id="IPR022385">
    <property type="entry name" value="Rhs_assc_core"/>
</dbReference>
<dbReference type="Pfam" id="PF20148">
    <property type="entry name" value="DUF6531"/>
    <property type="match status" value="1"/>
</dbReference>
<dbReference type="InterPro" id="IPR006530">
    <property type="entry name" value="YD"/>
</dbReference>
<dbReference type="PANTHER" id="PTHR32305">
    <property type="match status" value="1"/>
</dbReference>
<dbReference type="Gene3D" id="1.10.530.10">
    <property type="match status" value="1"/>
</dbReference>
<proteinExistence type="predicted"/>
<dbReference type="STRING" id="208445.SAMN04489727_6289"/>
<name>A0A1H4XPB7_9PSEU</name>
<keyword evidence="1" id="KW-0677">Repeat</keyword>
<dbReference type="EMBL" id="FNSO01000004">
    <property type="protein sequence ID" value="SED07355.1"/>
    <property type="molecule type" value="Genomic_DNA"/>
</dbReference>
<evidence type="ECO:0000256" key="2">
    <source>
        <dbReference type="SAM" id="MobiDB-lite"/>
    </source>
</evidence>
<feature type="region of interest" description="Disordered" evidence="2">
    <location>
        <begin position="1536"/>
        <end position="1559"/>
    </location>
</feature>
<dbReference type="InterPro" id="IPR050708">
    <property type="entry name" value="T6SS_VgrG/RHS"/>
</dbReference>
<feature type="compositionally biased region" description="Polar residues" evidence="2">
    <location>
        <begin position="798"/>
        <end position="811"/>
    </location>
</feature>
<dbReference type="Pfam" id="PF25023">
    <property type="entry name" value="TEN_YD-shell"/>
    <property type="match status" value="1"/>
</dbReference>
<dbReference type="Pfam" id="PF25275">
    <property type="entry name" value="Golvesin_C"/>
    <property type="match status" value="1"/>
</dbReference>
<dbReference type="PANTHER" id="PTHR32305:SF15">
    <property type="entry name" value="PROTEIN RHSA-RELATED"/>
    <property type="match status" value="1"/>
</dbReference>
<protein>
    <submittedName>
        <fullName evidence="6">RHS repeat-associated core domain-containing protein</fullName>
    </submittedName>
</protein>
<dbReference type="NCBIfam" id="TIGR03696">
    <property type="entry name" value="Rhs_assc_core"/>
    <property type="match status" value="1"/>
</dbReference>
<evidence type="ECO:0000259" key="5">
    <source>
        <dbReference type="Pfam" id="PF25275"/>
    </source>
</evidence>
<dbReference type="Proteomes" id="UP000199622">
    <property type="component" value="Unassembled WGS sequence"/>
</dbReference>
<dbReference type="Pfam" id="PF05593">
    <property type="entry name" value="RHS_repeat"/>
    <property type="match status" value="1"/>
</dbReference>
<dbReference type="Gene3D" id="2.180.10.10">
    <property type="entry name" value="RHS repeat-associated core"/>
    <property type="match status" value="4"/>
</dbReference>
<sequence length="2223" mass="228806">MSDLVFAVRRIAFRVGRAPFGKWSRSRSVAIFVTVFALFSGSVTTVSAAPAPAGAAPVRPAAAPRPGDFGPGAASSADVAVDGWGDARGYHLELGRESSGFAWHEVALLHPAGLDDSSWTGYQCVSGTGRYAAVAVLPLSAVTSQAARDHGAVAYAVDLSSGAVRPLASGVGLKYFSPGCGTGDQAVFTLDVGANDENTRLVTANLATGKVDGSTTVPGQVTSAVPTATGIVGVAGSRLVSVPAMGKPAVITSVTGAAYDLRPAADGGVSFLHAAPGAKTATAVHEHAGAVTTLGSGDLTRLHLFQGRSGHAVLAGAARTSAAALAGAGVRAVEDAGLSRAATGSSLDGDALLGPDPAAQNPAPVLLSTTTGTVLTRAVAGSTAPPSTTLPGYTAAEGTAAHRPQPGYLVPHADAAPAHGGGGATATAATTAQTPTCAVAPLDTAKQVMQPNPAQVDWAVQLAEQGLLTGSAYTRPAGFDNLGLAAYAPNNDFPLIPLAHPAGASNTVPRSIFEGIMAQESNWSQASWHAPAGTAGDPLIASYYGAGGDIRSINYAASDCGYGISQVTDGMHVGDTSLSAHGQIKVAVDYQENIAAGLQILETTWNQLYSAGIIANNGDPADLENWYFAAWAYNSGIQPNAANGNTTGCTPGPSCTGPDGTWGLGWTNNPANLDYPPNRDPYLQDTYADAAHPASWPYQERVLGWTANPLLRYGSKAYAKPTYHGGNTWVQPAPFTAMCDLAANHCDPNNTNTANPGASHCMLNDFECWWHQPVTWIPTCATTCATSPYAVSGGSEPANPSQNPPTCNQDTSKVPAGSIIVDDEPSPPLNLQGCGNPNWSSNGTFTYTYGTNSAGDPIGAIDTHQAGTGLGGHILFTHTEDGSEPDLVNTGTWTPNLPSLQYYKIKLHIPGLGAEATDVVYTINPGGGVAPWKIRVNQAWNSEQWVTIGTFAMQNGGNVVLTNNGSSVDRGGFGYSDFDVAFDAIAFVPQGGTPGQPIGGPPGIQDAPRGSNPAFVACGCARRTAGDPVDTSTGYFGQTFTDLATPGRGLPLNFTRSYAEGIADPSGPHGSLAADGPFGWGWTDSYNLFATTAATGNVTVTQEDGSQVTFVDSAGSYAPSAPRYDATLAKNGSGYTFTRRGKEIFTFDTTSGHLTAETDLAGSKANPPYQTSLAYDGSGHLHTITDPAGRAYTLTWTGNHITGLSDPAGRTVTYAYDGTGNLTDVYGAGTTRTPTLKDDDHTQYTYAGHLMTSMRSPKNYGGAASAVTAMTYDSAERVKTQVDANGHTTTFTYGPDGGLTAGQTLVTDPAGHQTLDTYQNALLVSETKGYGTGDAGTTSYTYDPVTLGVSSQTDPDGDLQTFTYDDHGNRTSESNALGFTKNYAFDDHDDPVESIDENGVATVTTYDPDTLVPTATTVTQANNVVESLTGNFGPAPTRTTAYHHDDAAHPADQTRLTDPNGKTTTTTYDAYGDKATVTDAAGDKTQYGYDTRTGWLTSTVDPNGTAAGVAPSCTPPAKGCTTYGHDAHGNVNRTTDPLGHSSTAVFDADGNKTSATDPNNHTVITTFDAADQATKVTQADGTTRISDLNPDGTLADTVDGLGAKTQYGYDGQGRRNSRTDPDHRVTSTHLDPAGRALTVTDAAGRVTTMGYDAAGLLKSVSYSDGVTPGATYAYDPVGRRRTMTDGTGTSTWTYDTFGELTAQTQGSGAAVGYGYDNAGNQTSITYPGQATPVLRTFDDAGRLKTVTDWNGNQTVFGYDNDGKVRTTQYPDGDTVTDGYDDAEQQTSTSAVTGSATVLSATYGRDPMGQLSTQTVGTSSQPFGYTPREQLGSAGGSTFAYDAADNPTTVGAATQAFDAAGQLCWALAGSTVTAPTCGTVPGGATAVTHDNLGERKTFGSTTYSYNQAGRLTGTAGATYTYNGDGLRTTKTAGGVTATFVWDGGETPNVLSDGTNSYLYGPGGLPIEQIGAAANWFVHDQLGSTIGLLDGAGTVAGHASYTPYGVATTSGSAHTPLLYTGQYTDAESGLIYLRARYYDPATALFLSVDPLVDTSGTAYAYTGGNPVNRTDPTGELFGLDNLIAGAVGAIAAGGGALIHGALTGHVDWADVGIAAAAGGVFGATFAECGICAGVATNLTVDYLTQLHDNDWDNSKVDFGEVVGEGLIGAAAGALGDGFNAYGRSVGYDEDYLKFLGRFNTTMIGGLSMALGGFDPIYAIKSGCGH</sequence>
<evidence type="ECO:0000259" key="4">
    <source>
        <dbReference type="Pfam" id="PF25023"/>
    </source>
</evidence>
<organism evidence="6 7">
    <name type="scientific">Amycolatopsis tolypomycina</name>
    <dbReference type="NCBI Taxonomy" id="208445"/>
    <lineage>
        <taxon>Bacteria</taxon>
        <taxon>Bacillati</taxon>
        <taxon>Actinomycetota</taxon>
        <taxon>Actinomycetes</taxon>
        <taxon>Pseudonocardiales</taxon>
        <taxon>Pseudonocardiaceae</taxon>
        <taxon>Amycolatopsis</taxon>
    </lineage>
</organism>
<feature type="domain" description="DUF6531" evidence="3">
    <location>
        <begin position="1026"/>
        <end position="1110"/>
    </location>
</feature>
<dbReference type="InterPro" id="IPR056823">
    <property type="entry name" value="TEN-like_YD-shell"/>
</dbReference>
<dbReference type="InterPro" id="IPR033803">
    <property type="entry name" value="CBD-like_Golvesin-Xly"/>
</dbReference>
<feature type="region of interest" description="Disordered" evidence="2">
    <location>
        <begin position="1604"/>
        <end position="1629"/>
    </location>
</feature>
<accession>A0A1H4XPB7</accession>
<feature type="domain" description="Golvesin/Xly CBD-like" evidence="5">
    <location>
        <begin position="889"/>
        <end position="966"/>
    </location>
</feature>
<gene>
    <name evidence="6" type="ORF">SAMN04489727_6289</name>
</gene>
<evidence type="ECO:0000313" key="7">
    <source>
        <dbReference type="Proteomes" id="UP000199622"/>
    </source>
</evidence>
<dbReference type="InterPro" id="IPR023346">
    <property type="entry name" value="Lysozyme-like_dom_sf"/>
</dbReference>
<feature type="domain" description="Teneurin-like YD-shell" evidence="4">
    <location>
        <begin position="1631"/>
        <end position="1828"/>
    </location>
</feature>
<feature type="region of interest" description="Disordered" evidence="2">
    <location>
        <begin position="791"/>
        <end position="811"/>
    </location>
</feature>
<evidence type="ECO:0000256" key="1">
    <source>
        <dbReference type="ARBA" id="ARBA00022737"/>
    </source>
</evidence>
<dbReference type="InterPro" id="IPR031325">
    <property type="entry name" value="RHS_repeat"/>
</dbReference>
<dbReference type="InterPro" id="IPR045351">
    <property type="entry name" value="DUF6531"/>
</dbReference>